<protein>
    <submittedName>
        <fullName evidence="1">Uncharacterized protein</fullName>
    </submittedName>
</protein>
<sequence>MKIYILFFENEVGMVSFDKQKLDNIADKGNIEHNKEFPGEHFRRPYDVEEYTLDEIPSYYK</sequence>
<gene>
    <name evidence="1" type="ORF">TM448A01816_0013</name>
    <name evidence="2" type="ORF">TM448B01735_0014</name>
</gene>
<accession>A0A6H1ZT13</accession>
<proteinExistence type="predicted"/>
<evidence type="ECO:0000313" key="1">
    <source>
        <dbReference type="EMBL" id="QJA50551.1"/>
    </source>
</evidence>
<organism evidence="1">
    <name type="scientific">viral metagenome</name>
    <dbReference type="NCBI Taxonomy" id="1070528"/>
    <lineage>
        <taxon>unclassified sequences</taxon>
        <taxon>metagenomes</taxon>
        <taxon>organismal metagenomes</taxon>
    </lineage>
</organism>
<evidence type="ECO:0000313" key="2">
    <source>
        <dbReference type="EMBL" id="QJH99927.1"/>
    </source>
</evidence>
<dbReference type="EMBL" id="MT144817">
    <property type="protein sequence ID" value="QJH99927.1"/>
    <property type="molecule type" value="Genomic_DNA"/>
</dbReference>
<dbReference type="AlphaFoldDB" id="A0A6H1ZT13"/>
<name>A0A6H1ZT13_9ZZZZ</name>
<reference evidence="1" key="1">
    <citation type="submission" date="2020-03" db="EMBL/GenBank/DDBJ databases">
        <title>The deep terrestrial virosphere.</title>
        <authorList>
            <person name="Holmfeldt K."/>
            <person name="Nilsson E."/>
            <person name="Simone D."/>
            <person name="Lopez-Fernandez M."/>
            <person name="Wu X."/>
            <person name="de Brujin I."/>
            <person name="Lundin D."/>
            <person name="Andersson A."/>
            <person name="Bertilsson S."/>
            <person name="Dopson M."/>
        </authorList>
    </citation>
    <scope>NUCLEOTIDE SEQUENCE</scope>
    <source>
        <strain evidence="1">TM448A01816</strain>
        <strain evidence="2">TM448B01735</strain>
    </source>
</reference>
<dbReference type="EMBL" id="MT144202">
    <property type="protein sequence ID" value="QJA50551.1"/>
    <property type="molecule type" value="Genomic_DNA"/>
</dbReference>